<evidence type="ECO:0000313" key="6">
    <source>
        <dbReference type="EnsemblMetazoa" id="ASTEI08086-PA"/>
    </source>
</evidence>
<sequence length="400" mass="43242">MELGPVLLLLATAYTGLLSGSTVQGERDGAEANDLDLDDMEYDRDNGGDSLIPEPMVVRSSLGEPLPTVQIPNKEGEFVTMTRMDVAECKSNATYYEATKYVQCYLYRANASEDRYEFHFNGLSSIVQAGFRRDLPTAILVHGWLGSSESVVIDPLAKALLAQEDKNVIAVDWEQGASTLLYPVARYRVPKVAALVAALIDNLVTGLGQDINQVGIIGHSLGAHIAGIAGKKVRAGKIGYIVGLDPASPLFRLKKPNDRLTADDAQYVEIIHTNGKALGFFSNIGQADYYPNGGVRQPGCGLSLTCSHQRAVDFFKESLNIRNYYAQRCDGLTNLGPSCSTDRTVLGGLVWRKSKPAGVYYIATASNEPFLRSSGSSAQLRSISWIIAVASVLSAAVRWA</sequence>
<dbReference type="InterPro" id="IPR000734">
    <property type="entry name" value="TAG_lipase"/>
</dbReference>
<dbReference type="VEuPathDB" id="VectorBase:ASTE006087"/>
<evidence type="ECO:0000256" key="3">
    <source>
        <dbReference type="ARBA" id="ARBA00022525"/>
    </source>
</evidence>
<dbReference type="Pfam" id="PF00151">
    <property type="entry name" value="Lipase"/>
    <property type="match status" value="1"/>
</dbReference>
<dbReference type="PRINTS" id="PR00821">
    <property type="entry name" value="TAGLIPASE"/>
</dbReference>
<evidence type="ECO:0000256" key="2">
    <source>
        <dbReference type="ARBA" id="ARBA00010701"/>
    </source>
</evidence>
<dbReference type="VEuPathDB" id="VectorBase:ASTEI08086"/>
<proteinExistence type="inferred from homology"/>
<dbReference type="SUPFAM" id="SSF53474">
    <property type="entry name" value="alpha/beta-Hydrolases"/>
    <property type="match status" value="1"/>
</dbReference>
<organism evidence="6 7">
    <name type="scientific">Anopheles stephensi</name>
    <name type="common">Indo-Pakistan malaria mosquito</name>
    <dbReference type="NCBI Taxonomy" id="30069"/>
    <lineage>
        <taxon>Eukaryota</taxon>
        <taxon>Metazoa</taxon>
        <taxon>Ecdysozoa</taxon>
        <taxon>Arthropoda</taxon>
        <taxon>Hexapoda</taxon>
        <taxon>Insecta</taxon>
        <taxon>Pterygota</taxon>
        <taxon>Neoptera</taxon>
        <taxon>Endopterygota</taxon>
        <taxon>Diptera</taxon>
        <taxon>Nematocera</taxon>
        <taxon>Culicoidea</taxon>
        <taxon>Culicidae</taxon>
        <taxon>Anophelinae</taxon>
        <taxon>Anopheles</taxon>
    </lineage>
</organism>
<name>A0A182YI00_ANOST</name>
<dbReference type="VEuPathDB" id="VectorBase:ASTEI20_040827"/>
<evidence type="ECO:0000256" key="1">
    <source>
        <dbReference type="ARBA" id="ARBA00004613"/>
    </source>
</evidence>
<dbReference type="InterPro" id="IPR029058">
    <property type="entry name" value="AB_hydrolase_fold"/>
</dbReference>
<accession>A0A182YI00</accession>
<dbReference type="PANTHER" id="PTHR11610">
    <property type="entry name" value="LIPASE"/>
    <property type="match status" value="1"/>
</dbReference>
<reference evidence="7" key="1">
    <citation type="journal article" date="2014" name="Genome Biol.">
        <title>Genome analysis of a major urban malaria vector mosquito, Anopheles stephensi.</title>
        <authorList>
            <person name="Jiang X."/>
            <person name="Peery A."/>
            <person name="Hall A.B."/>
            <person name="Sharma A."/>
            <person name="Chen X.G."/>
            <person name="Waterhouse R.M."/>
            <person name="Komissarov A."/>
            <person name="Riehle M.M."/>
            <person name="Shouche Y."/>
            <person name="Sharakhova M.V."/>
            <person name="Lawson D."/>
            <person name="Pakpour N."/>
            <person name="Arensburger P."/>
            <person name="Davidson V.L."/>
            <person name="Eiglmeier K."/>
            <person name="Emrich S."/>
            <person name="George P."/>
            <person name="Kennedy R.C."/>
            <person name="Mane S.P."/>
            <person name="Maslen G."/>
            <person name="Oringanje C."/>
            <person name="Qi Y."/>
            <person name="Settlage R."/>
            <person name="Tojo M."/>
            <person name="Tubio J.M."/>
            <person name="Unger M.F."/>
            <person name="Wang B."/>
            <person name="Vernick K.D."/>
            <person name="Ribeiro J.M."/>
            <person name="James A.A."/>
            <person name="Michel K."/>
            <person name="Riehle M.A."/>
            <person name="Luckhart S."/>
            <person name="Sharakhov I.V."/>
            <person name="Tu Z."/>
        </authorList>
    </citation>
    <scope>NUCLEOTIDE SEQUENCE [LARGE SCALE GENOMIC DNA]</scope>
    <source>
        <strain evidence="7">Indian</strain>
    </source>
</reference>
<dbReference type="GO" id="GO:0016042">
    <property type="term" value="P:lipid catabolic process"/>
    <property type="evidence" value="ECO:0007669"/>
    <property type="project" value="TreeGrafter"/>
</dbReference>
<dbReference type="CDD" id="cd00707">
    <property type="entry name" value="Pancreat_lipase_like"/>
    <property type="match status" value="1"/>
</dbReference>
<comment type="subcellular location">
    <subcellularLocation>
        <location evidence="1">Secreted</location>
    </subcellularLocation>
</comment>
<evidence type="ECO:0000313" key="7">
    <source>
        <dbReference type="Proteomes" id="UP000076408"/>
    </source>
</evidence>
<feature type="domain" description="Lipase" evidence="5">
    <location>
        <begin position="93"/>
        <end position="333"/>
    </location>
</feature>
<dbReference type="GO" id="GO:0017171">
    <property type="term" value="F:serine hydrolase activity"/>
    <property type="evidence" value="ECO:0007669"/>
    <property type="project" value="TreeGrafter"/>
</dbReference>
<protein>
    <recommendedName>
        <fullName evidence="5">Lipase domain-containing protein</fullName>
    </recommendedName>
</protein>
<keyword evidence="3" id="KW-0964">Secreted</keyword>
<dbReference type="OMA" id="YVQCYLY"/>
<dbReference type="EnsemblMetazoa" id="ASTEI08086-RA">
    <property type="protein sequence ID" value="ASTEI08086-PA"/>
    <property type="gene ID" value="ASTEI08086"/>
</dbReference>
<reference evidence="6" key="2">
    <citation type="submission" date="2020-05" db="UniProtKB">
        <authorList>
            <consortium name="EnsemblMetazoa"/>
        </authorList>
    </citation>
    <scope>IDENTIFICATION</scope>
    <source>
        <strain evidence="6">Indian</strain>
    </source>
</reference>
<dbReference type="GO" id="GO:0016298">
    <property type="term" value="F:lipase activity"/>
    <property type="evidence" value="ECO:0007669"/>
    <property type="project" value="InterPro"/>
</dbReference>
<dbReference type="Proteomes" id="UP000076408">
    <property type="component" value="Unassembled WGS sequence"/>
</dbReference>
<dbReference type="GO" id="GO:0005615">
    <property type="term" value="C:extracellular space"/>
    <property type="evidence" value="ECO:0007669"/>
    <property type="project" value="TreeGrafter"/>
</dbReference>
<dbReference type="Gene3D" id="3.40.50.1820">
    <property type="entry name" value="alpha/beta hydrolase"/>
    <property type="match status" value="1"/>
</dbReference>
<keyword evidence="7" id="KW-1185">Reference proteome</keyword>
<dbReference type="InterPro" id="IPR013818">
    <property type="entry name" value="Lipase"/>
</dbReference>
<evidence type="ECO:0000259" key="5">
    <source>
        <dbReference type="Pfam" id="PF00151"/>
    </source>
</evidence>
<dbReference type="InterPro" id="IPR033906">
    <property type="entry name" value="Lipase_N"/>
</dbReference>
<evidence type="ECO:0000256" key="4">
    <source>
        <dbReference type="RuleBase" id="RU004262"/>
    </source>
</evidence>
<dbReference type="PANTHER" id="PTHR11610:SF150">
    <property type="entry name" value="FI01825P-RELATED"/>
    <property type="match status" value="1"/>
</dbReference>
<comment type="similarity">
    <text evidence="2 4">Belongs to the AB hydrolase superfamily. Lipase family.</text>
</comment>
<dbReference type="AlphaFoldDB" id="A0A182YI00"/>